<evidence type="ECO:0000313" key="7">
    <source>
        <dbReference type="Proteomes" id="UP000321548"/>
    </source>
</evidence>
<comment type="similarity">
    <text evidence="1">Belongs to the LysR transcriptional regulatory family.</text>
</comment>
<keyword evidence="3" id="KW-0238">DNA-binding</keyword>
<dbReference type="Gene3D" id="3.40.190.10">
    <property type="entry name" value="Periplasmic binding protein-like II"/>
    <property type="match status" value="2"/>
</dbReference>
<keyword evidence="7" id="KW-1185">Reference proteome</keyword>
<sequence>MHRFHEAIMYRCVLRRPFDSCGDILREFRRIAIMTAPRRRVAYRIDPFDLHLFSEVISHGTITAAAEAVNLSLAAASARLKALEEVAGTRLLDRSKIGAAPTDAGLALARHANRVLAELETLHVEMAGFGHGLRGTVRLLCNTAAMSEALPKALGRFLSSNPEIDVDVRELASNAVLDALRRGFADIGIVADYVDTSGLISRPWLDDRLVAFLPRSWPTGKRRSISFGELLERPLIGLSSDSGLSGFLAAQASRSGRVPRHRVRLSGFDGMAQLVAAGVGAAVMPESAALRLRGKDTRTLVLSDGWAARKLLVCMTPQGADFAGVRTLADSLVSSRP</sequence>
<evidence type="ECO:0000313" key="6">
    <source>
        <dbReference type="EMBL" id="TXL66918.1"/>
    </source>
</evidence>
<dbReference type="AlphaFoldDB" id="A0A5C8P0T5"/>
<comment type="caution">
    <text evidence="6">The sequence shown here is derived from an EMBL/GenBank/DDBJ whole genome shotgun (WGS) entry which is preliminary data.</text>
</comment>
<dbReference type="GO" id="GO:0003700">
    <property type="term" value="F:DNA-binding transcription factor activity"/>
    <property type="evidence" value="ECO:0007669"/>
    <property type="project" value="InterPro"/>
</dbReference>
<dbReference type="InterPro" id="IPR036388">
    <property type="entry name" value="WH-like_DNA-bd_sf"/>
</dbReference>
<protein>
    <submittedName>
        <fullName evidence="6">LysR family transcriptional regulator</fullName>
    </submittedName>
</protein>
<evidence type="ECO:0000256" key="1">
    <source>
        <dbReference type="ARBA" id="ARBA00009437"/>
    </source>
</evidence>
<reference evidence="6 7" key="1">
    <citation type="submission" date="2019-06" db="EMBL/GenBank/DDBJ databases">
        <title>Quisquiliibacterium sp. nov., isolated from a maize field.</title>
        <authorList>
            <person name="Lin S.-Y."/>
            <person name="Tsai C.-F."/>
            <person name="Young C.-C."/>
        </authorList>
    </citation>
    <scope>NUCLEOTIDE SEQUENCE [LARGE SCALE GENOMIC DNA]</scope>
    <source>
        <strain evidence="6 7">CC-CFT501</strain>
    </source>
</reference>
<accession>A0A5C8P0T5</accession>
<dbReference type="GO" id="GO:0005829">
    <property type="term" value="C:cytosol"/>
    <property type="evidence" value="ECO:0007669"/>
    <property type="project" value="TreeGrafter"/>
</dbReference>
<dbReference type="Proteomes" id="UP000321548">
    <property type="component" value="Unassembled WGS sequence"/>
</dbReference>
<dbReference type="Pfam" id="PF03466">
    <property type="entry name" value="LysR_substrate"/>
    <property type="match status" value="1"/>
</dbReference>
<organism evidence="6 7">
    <name type="scientific">Zeimonas arvi</name>
    <dbReference type="NCBI Taxonomy" id="2498847"/>
    <lineage>
        <taxon>Bacteria</taxon>
        <taxon>Pseudomonadati</taxon>
        <taxon>Pseudomonadota</taxon>
        <taxon>Betaproteobacteria</taxon>
        <taxon>Burkholderiales</taxon>
        <taxon>Burkholderiaceae</taxon>
        <taxon>Zeimonas</taxon>
    </lineage>
</organism>
<dbReference type="OrthoDB" id="9785974at2"/>
<keyword evidence="4" id="KW-0804">Transcription</keyword>
<name>A0A5C8P0T5_9BURK</name>
<proteinExistence type="inferred from homology"/>
<dbReference type="SUPFAM" id="SSF46785">
    <property type="entry name" value="Winged helix' DNA-binding domain"/>
    <property type="match status" value="1"/>
</dbReference>
<gene>
    <name evidence="6" type="ORF">FHP08_04635</name>
</gene>
<dbReference type="PANTHER" id="PTHR30419:SF2">
    <property type="entry name" value="LYSR FAMILY TRANSCRIPTIONAL REGULATOR"/>
    <property type="match status" value="1"/>
</dbReference>
<feature type="domain" description="HTH lysR-type" evidence="5">
    <location>
        <begin position="45"/>
        <end position="102"/>
    </location>
</feature>
<dbReference type="InterPro" id="IPR036390">
    <property type="entry name" value="WH_DNA-bd_sf"/>
</dbReference>
<dbReference type="InterPro" id="IPR000847">
    <property type="entry name" value="LysR_HTH_N"/>
</dbReference>
<evidence type="ECO:0000259" key="5">
    <source>
        <dbReference type="PROSITE" id="PS50931"/>
    </source>
</evidence>
<dbReference type="InterPro" id="IPR050950">
    <property type="entry name" value="HTH-type_LysR_regulators"/>
</dbReference>
<evidence type="ECO:0000256" key="2">
    <source>
        <dbReference type="ARBA" id="ARBA00023015"/>
    </source>
</evidence>
<dbReference type="PANTHER" id="PTHR30419">
    <property type="entry name" value="HTH-TYPE TRANSCRIPTIONAL REGULATOR YBHD"/>
    <property type="match status" value="1"/>
</dbReference>
<keyword evidence="2" id="KW-0805">Transcription regulation</keyword>
<dbReference type="SUPFAM" id="SSF53850">
    <property type="entry name" value="Periplasmic binding protein-like II"/>
    <property type="match status" value="1"/>
</dbReference>
<dbReference type="Pfam" id="PF00126">
    <property type="entry name" value="HTH_1"/>
    <property type="match status" value="1"/>
</dbReference>
<dbReference type="GO" id="GO:0003677">
    <property type="term" value="F:DNA binding"/>
    <property type="evidence" value="ECO:0007669"/>
    <property type="project" value="UniProtKB-KW"/>
</dbReference>
<dbReference type="EMBL" id="VDUY01000002">
    <property type="protein sequence ID" value="TXL66918.1"/>
    <property type="molecule type" value="Genomic_DNA"/>
</dbReference>
<dbReference type="PROSITE" id="PS50931">
    <property type="entry name" value="HTH_LYSR"/>
    <property type="match status" value="1"/>
</dbReference>
<dbReference type="Gene3D" id="1.10.10.10">
    <property type="entry name" value="Winged helix-like DNA-binding domain superfamily/Winged helix DNA-binding domain"/>
    <property type="match status" value="1"/>
</dbReference>
<dbReference type="InterPro" id="IPR005119">
    <property type="entry name" value="LysR_subst-bd"/>
</dbReference>
<evidence type="ECO:0000256" key="4">
    <source>
        <dbReference type="ARBA" id="ARBA00023163"/>
    </source>
</evidence>
<evidence type="ECO:0000256" key="3">
    <source>
        <dbReference type="ARBA" id="ARBA00023125"/>
    </source>
</evidence>